<reference evidence="1 2" key="1">
    <citation type="submission" date="2020-07" db="EMBL/GenBank/DDBJ databases">
        <title>Spirosoma foliorum sp. nov., isolated from the leaves on the Nejang mountain Korea, Republic of.</title>
        <authorList>
            <person name="Ho H."/>
            <person name="Lee Y.-J."/>
            <person name="Nurcahyanto D.-A."/>
            <person name="Kim S.-G."/>
        </authorList>
    </citation>
    <scope>NUCLEOTIDE SEQUENCE [LARGE SCALE GENOMIC DNA]</scope>
    <source>
        <strain evidence="1 2">PL0136</strain>
    </source>
</reference>
<dbReference type="Proteomes" id="UP000515369">
    <property type="component" value="Chromosome"/>
</dbReference>
<evidence type="ECO:0000313" key="2">
    <source>
        <dbReference type="Proteomes" id="UP000515369"/>
    </source>
</evidence>
<evidence type="ECO:0000313" key="1">
    <source>
        <dbReference type="EMBL" id="QMW01509.1"/>
    </source>
</evidence>
<keyword evidence="2" id="KW-1185">Reference proteome</keyword>
<protein>
    <submittedName>
        <fullName evidence="1">Uncharacterized protein</fullName>
    </submittedName>
</protein>
<proteinExistence type="predicted"/>
<name>A0A7G5GRL7_9BACT</name>
<accession>A0A7G5GRL7</accession>
<organism evidence="1 2">
    <name type="scientific">Spirosoma foliorum</name>
    <dbReference type="NCBI Taxonomy" id="2710596"/>
    <lineage>
        <taxon>Bacteria</taxon>
        <taxon>Pseudomonadati</taxon>
        <taxon>Bacteroidota</taxon>
        <taxon>Cytophagia</taxon>
        <taxon>Cytophagales</taxon>
        <taxon>Cytophagaceae</taxon>
        <taxon>Spirosoma</taxon>
    </lineage>
</organism>
<dbReference type="KEGG" id="sfol:H3H32_26635"/>
<gene>
    <name evidence="1" type="ORF">H3H32_26635</name>
</gene>
<sequence>MDSYIFIENAIGHLSDFEENFDEVVADLDPEELHRLADQFNNLLEKWAITEKSEVDIYVHLATESIRLLIQYPKVANILNIQPSIFQQSKGHKLSVKRLSPASLETPFLKTTDLEIQGRLAKQAHRLVNDVYPIITKLCSQLNQKAKS</sequence>
<dbReference type="AlphaFoldDB" id="A0A7G5GRL7"/>
<dbReference type="RefSeq" id="WP_182458791.1">
    <property type="nucleotide sequence ID" value="NZ_CP059732.1"/>
</dbReference>
<dbReference type="EMBL" id="CP059732">
    <property type="protein sequence ID" value="QMW01509.1"/>
    <property type="molecule type" value="Genomic_DNA"/>
</dbReference>